<feature type="region of interest" description="Disordered" evidence="1">
    <location>
        <begin position="294"/>
        <end position="337"/>
    </location>
</feature>
<accession>A0AAD5V4B4</accession>
<feature type="region of interest" description="Disordered" evidence="1">
    <location>
        <begin position="1"/>
        <end position="79"/>
    </location>
</feature>
<keyword evidence="3" id="KW-1185">Reference proteome</keyword>
<dbReference type="AlphaFoldDB" id="A0AAD5V4B4"/>
<gene>
    <name evidence="2" type="ORF">NLI96_g4566</name>
</gene>
<evidence type="ECO:0000313" key="3">
    <source>
        <dbReference type="Proteomes" id="UP001212997"/>
    </source>
</evidence>
<organism evidence="2 3">
    <name type="scientific">Meripilus lineatus</name>
    <dbReference type="NCBI Taxonomy" id="2056292"/>
    <lineage>
        <taxon>Eukaryota</taxon>
        <taxon>Fungi</taxon>
        <taxon>Dikarya</taxon>
        <taxon>Basidiomycota</taxon>
        <taxon>Agaricomycotina</taxon>
        <taxon>Agaricomycetes</taxon>
        <taxon>Polyporales</taxon>
        <taxon>Meripilaceae</taxon>
        <taxon>Meripilus</taxon>
    </lineage>
</organism>
<evidence type="ECO:0000256" key="1">
    <source>
        <dbReference type="SAM" id="MobiDB-lite"/>
    </source>
</evidence>
<name>A0AAD5V4B4_9APHY</name>
<feature type="compositionally biased region" description="Polar residues" evidence="1">
    <location>
        <begin position="8"/>
        <end position="36"/>
    </location>
</feature>
<evidence type="ECO:0000313" key="2">
    <source>
        <dbReference type="EMBL" id="KAJ3485984.1"/>
    </source>
</evidence>
<comment type="caution">
    <text evidence="2">The sequence shown here is derived from an EMBL/GenBank/DDBJ whole genome shotgun (WGS) entry which is preliminary data.</text>
</comment>
<protein>
    <submittedName>
        <fullName evidence="2">Uncharacterized protein</fullName>
    </submittedName>
</protein>
<proteinExistence type="predicted"/>
<feature type="compositionally biased region" description="Basic residues" evidence="1">
    <location>
        <begin position="300"/>
        <end position="317"/>
    </location>
</feature>
<dbReference type="EMBL" id="JANAWD010000135">
    <property type="protein sequence ID" value="KAJ3485984.1"/>
    <property type="molecule type" value="Genomic_DNA"/>
</dbReference>
<reference evidence="2" key="1">
    <citation type="submission" date="2022-07" db="EMBL/GenBank/DDBJ databases">
        <title>Genome Sequence of Physisporinus lineatus.</title>
        <authorList>
            <person name="Buettner E."/>
        </authorList>
    </citation>
    <scope>NUCLEOTIDE SEQUENCE</scope>
    <source>
        <strain evidence="2">VT162</strain>
    </source>
</reference>
<sequence>MDGIVTEDQAQTSSAASGQVANDNSSSTAGTDQTVDNPVEVADEEDNSDANSSVTAHSSDREDPATDQGAESAIAEDDDWNELMLETEPELKTEPPKSYLLQPTDPVPFTGDERSYLTPRLAHRMNVVADRRDPDQGVWSIDNLDFPLTWGPLRAGADDLSAYVCAGSMPVKVWMIAEVEVPCLLAKDGGGVNKASLKLNLLREADRYRINDILQNLPHPRPDIIPSDLWLGKIMAKKSTEKWQIPLFNQLFDARKTITNGVKRPIDLDLVKKNDIVMVEFLISRWRIRDDAPPEDVLPKPKKFTRGRSNLRGKRTRSNNTSQRVATSRPPQPIQAPPAWTKWTVNLDLKTVYLLFTAPPMGDVPGDVADTGANF</sequence>
<dbReference type="Proteomes" id="UP001212997">
    <property type="component" value="Unassembled WGS sequence"/>
</dbReference>